<comment type="caution">
    <text evidence="2">The sequence shown here is derived from an EMBL/GenBank/DDBJ whole genome shotgun (WGS) entry which is preliminary data.</text>
</comment>
<feature type="domain" description="Phosphoribosyltransferase" evidence="1">
    <location>
        <begin position="14"/>
        <end position="175"/>
    </location>
</feature>
<protein>
    <recommendedName>
        <fullName evidence="1">Phosphoribosyltransferase domain-containing protein</fullName>
    </recommendedName>
</protein>
<keyword evidence="3" id="KW-1185">Reference proteome</keyword>
<dbReference type="CDD" id="cd06223">
    <property type="entry name" value="PRTases_typeI"/>
    <property type="match status" value="1"/>
</dbReference>
<dbReference type="InterPro" id="IPR029057">
    <property type="entry name" value="PRTase-like"/>
</dbReference>
<proteinExistence type="predicted"/>
<dbReference type="EMBL" id="BSVA01000001">
    <property type="protein sequence ID" value="GMA92803.1"/>
    <property type="molecule type" value="Genomic_DNA"/>
</dbReference>
<dbReference type="Gene3D" id="3.30.1310.20">
    <property type="entry name" value="PRTase-like"/>
    <property type="match status" value="1"/>
</dbReference>
<evidence type="ECO:0000313" key="2">
    <source>
        <dbReference type="EMBL" id="GMA92803.1"/>
    </source>
</evidence>
<name>A0ABQ6JWV0_9MICO</name>
<evidence type="ECO:0000313" key="3">
    <source>
        <dbReference type="Proteomes" id="UP001157069"/>
    </source>
</evidence>
<organism evidence="2 3">
    <name type="scientific">Homoserinibacter gongjuensis</name>
    <dbReference type="NCBI Taxonomy" id="1162968"/>
    <lineage>
        <taxon>Bacteria</taxon>
        <taxon>Bacillati</taxon>
        <taxon>Actinomycetota</taxon>
        <taxon>Actinomycetes</taxon>
        <taxon>Micrococcales</taxon>
        <taxon>Microbacteriaceae</taxon>
        <taxon>Homoserinibacter</taxon>
    </lineage>
</organism>
<sequence length="207" mass="21938">MMFTDRVDAGRRLGARVREVLGPSPDRLVLGLPRGGVPVAAEVARELGASLDVLVVRKLGAPSQPEVAIGAIGPDGAVLLHDHGRALDPETLDGIRRRELAELERRVRTYRGSRGPLVLEGRRVVLVDDGIATGATALVAVQAARAHGAAEVVVAAPVAAPDARDAVAAVADRVIVLAAPERFWAVGEWYEDFRQTDDAEVMRLLGS</sequence>
<dbReference type="Pfam" id="PF00156">
    <property type="entry name" value="Pribosyltran"/>
    <property type="match status" value="1"/>
</dbReference>
<dbReference type="InterPro" id="IPR000836">
    <property type="entry name" value="PRTase_dom"/>
</dbReference>
<dbReference type="Gene3D" id="3.40.50.2020">
    <property type="match status" value="1"/>
</dbReference>
<dbReference type="SUPFAM" id="SSF53271">
    <property type="entry name" value="PRTase-like"/>
    <property type="match status" value="1"/>
</dbReference>
<dbReference type="Proteomes" id="UP001157069">
    <property type="component" value="Unassembled WGS sequence"/>
</dbReference>
<accession>A0ABQ6JWV0</accession>
<evidence type="ECO:0000259" key="1">
    <source>
        <dbReference type="Pfam" id="PF00156"/>
    </source>
</evidence>
<reference evidence="3" key="1">
    <citation type="journal article" date="2019" name="Int. J. Syst. Evol. Microbiol.">
        <title>The Global Catalogue of Microorganisms (GCM) 10K type strain sequencing project: providing services to taxonomists for standard genome sequencing and annotation.</title>
        <authorList>
            <consortium name="The Broad Institute Genomics Platform"/>
            <consortium name="The Broad Institute Genome Sequencing Center for Infectious Disease"/>
            <person name="Wu L."/>
            <person name="Ma J."/>
        </authorList>
    </citation>
    <scope>NUCLEOTIDE SEQUENCE [LARGE SCALE GENOMIC DNA]</scope>
    <source>
        <strain evidence="3">NBRC 108755</strain>
    </source>
</reference>
<gene>
    <name evidence="2" type="ORF">GCM10025869_33320</name>
</gene>